<organism evidence="2">
    <name type="scientific">Psilocybe cubensis</name>
    <name type="common">Psychedelic mushroom</name>
    <name type="synonym">Stropharia cubensis</name>
    <dbReference type="NCBI Taxonomy" id="181762"/>
    <lineage>
        <taxon>Eukaryota</taxon>
        <taxon>Fungi</taxon>
        <taxon>Dikarya</taxon>
        <taxon>Basidiomycota</taxon>
        <taxon>Agaricomycotina</taxon>
        <taxon>Agaricomycetes</taxon>
        <taxon>Agaricomycetidae</taxon>
        <taxon>Agaricales</taxon>
        <taxon>Agaricineae</taxon>
        <taxon>Strophariaceae</taxon>
        <taxon>Psilocybe</taxon>
    </lineage>
</organism>
<proteinExistence type="predicted"/>
<feature type="region of interest" description="Disordered" evidence="1">
    <location>
        <begin position="1"/>
        <end position="21"/>
    </location>
</feature>
<feature type="compositionally biased region" description="Polar residues" evidence="1">
    <location>
        <begin position="8"/>
        <end position="21"/>
    </location>
</feature>
<dbReference type="AlphaFoldDB" id="A0A8H7Y681"/>
<comment type="caution">
    <text evidence="2">The sequence shown here is derived from an EMBL/GenBank/DDBJ whole genome shotgun (WGS) entry which is preliminary data.</text>
</comment>
<name>A0A8H7Y681_PSICU</name>
<accession>A0A8H7Y681</accession>
<evidence type="ECO:0000313" key="2">
    <source>
        <dbReference type="EMBL" id="KAG5173423.1"/>
    </source>
</evidence>
<protein>
    <submittedName>
        <fullName evidence="2">Uncharacterized protein</fullName>
    </submittedName>
</protein>
<reference evidence="2" key="1">
    <citation type="submission" date="2021-02" db="EMBL/GenBank/DDBJ databases">
        <title>Psilocybe cubensis genome.</title>
        <authorList>
            <person name="Mckernan K.J."/>
            <person name="Crawford S."/>
            <person name="Trippe A."/>
            <person name="Kane L.T."/>
            <person name="Mclaughlin S."/>
        </authorList>
    </citation>
    <scope>NUCLEOTIDE SEQUENCE [LARGE SCALE GENOMIC DNA]</scope>
    <source>
        <strain evidence="2">MGC-MH-2018</strain>
    </source>
</reference>
<gene>
    <name evidence="2" type="ORF">JR316_000079</name>
</gene>
<feature type="compositionally biased region" description="Acidic residues" evidence="1">
    <location>
        <begin position="478"/>
        <end position="493"/>
    </location>
</feature>
<dbReference type="EMBL" id="JAFIQS010000001">
    <property type="protein sequence ID" value="KAG5173423.1"/>
    <property type="molecule type" value="Genomic_DNA"/>
</dbReference>
<sequence length="656" mass="72003">MARRCIQGPSSARSISGSNPMLSCTSTPPLIVDSMPGLAADPGTLFPLDTSSSSASLPPNNPSESFAVPQFLDMTQLYKVWFIRISDYLSLQTANSQLKAEVADLKLQLTRQPKRVQNAKNASIPGTVVEPISSEVDPAVTDMALDVKKWGRYFGLFYNLFVTPAMFSPTLPTASFALDSVERYQLPANEAIRASLELYEHIPSKYHPIMRLVSSSKGKTFLRLFREGLSAGRSTSLSMLRTSCAASIFGLPTHYFDPKFTSQRIKMPEIQKLLGFDVAFANSEAGKASPKKAYARFPPILCKNGDTSRVDHRFRNGSLYMTARATLFGKTSAMDKDNAVSRASSFYLGSDKPAKTTFGLIANICGFCRYILSSDKSFGGSGIGPDTKIDYNAEINYYKMYLTQLHANPTTAGYVVRLLKEWDSEVFAVNISAHGQSGQDSDGEVIELDQAAEIERDMERLHLEEESEFAVSAHSDTFDGEDFDETEDADNDIDGQNTRSLLVPIRGTTEAEHFNNFEEETHHDGARPLNEQPRSNLTLDSDINIIDPTTINAVQSSPLTLADPLTESLPSQANPSEPIATLTKRLTRTESRAIVSCLAMEERFPAHNSFHTPNINTSHHSDDNANNSSPTSHDPGTQQGGKSSTRSRGSGKRGRK</sequence>
<feature type="region of interest" description="Disordered" evidence="1">
    <location>
        <begin position="466"/>
        <end position="499"/>
    </location>
</feature>
<evidence type="ECO:0000256" key="1">
    <source>
        <dbReference type="SAM" id="MobiDB-lite"/>
    </source>
</evidence>
<feature type="region of interest" description="Disordered" evidence="1">
    <location>
        <begin position="608"/>
        <end position="656"/>
    </location>
</feature>